<reference evidence="5 6" key="1">
    <citation type="journal article" date="2009" name="Stand. Genomic Sci.">
        <title>Complete genome sequence of Stackebrandtia nassauensis type strain (LLR-40K-21).</title>
        <authorList>
            <person name="Munk C."/>
            <person name="Lapidus A."/>
            <person name="Copeland A."/>
            <person name="Jando M."/>
            <person name="Mayilraj S."/>
            <person name="Glavina Del Rio T."/>
            <person name="Nolan M."/>
            <person name="Chen F."/>
            <person name="Lucas S."/>
            <person name="Tice H."/>
            <person name="Cheng J.F."/>
            <person name="Han C."/>
            <person name="Detter J.C."/>
            <person name="Bruce D."/>
            <person name="Goodwin L."/>
            <person name="Chain P."/>
            <person name="Pitluck S."/>
            <person name="Goker M."/>
            <person name="Ovchinikova G."/>
            <person name="Pati A."/>
            <person name="Ivanova N."/>
            <person name="Mavromatis K."/>
            <person name="Chen A."/>
            <person name="Palaniappan K."/>
            <person name="Land M."/>
            <person name="Hauser L."/>
            <person name="Chang Y.J."/>
            <person name="Jeffries C.D."/>
            <person name="Bristow J."/>
            <person name="Eisen J.A."/>
            <person name="Markowitz V."/>
            <person name="Hugenholtz P."/>
            <person name="Kyrpides N.C."/>
            <person name="Klenk H.P."/>
        </authorList>
    </citation>
    <scope>NUCLEOTIDE SEQUENCE [LARGE SCALE GENOMIC DNA]</scope>
    <source>
        <strain evidence="6">DSM 44728 / CIP 108903 / NRRL B-16338 / NBRC 102104 / LLR-40K-21</strain>
    </source>
</reference>
<keyword evidence="3" id="KW-0804">Transcription</keyword>
<dbReference type="Pfam" id="PF01022">
    <property type="entry name" value="HTH_5"/>
    <property type="match status" value="1"/>
</dbReference>
<protein>
    <submittedName>
        <fullName evidence="5">Transcriptional regulator, ArsR family</fullName>
    </submittedName>
</protein>
<dbReference type="EMBL" id="CP001778">
    <property type="protein sequence ID" value="ADD41972.1"/>
    <property type="molecule type" value="Genomic_DNA"/>
</dbReference>
<proteinExistence type="predicted"/>
<accession>D3Q3D1</accession>
<dbReference type="AlphaFoldDB" id="D3Q3D1"/>
<name>D3Q3D1_STANL</name>
<dbReference type="HOGENOM" id="CLU_097806_5_3_11"/>
<organism evidence="5 6">
    <name type="scientific">Stackebrandtia nassauensis (strain DSM 44728 / CIP 108903 / NRRL B-16338 / NBRC 102104 / LLR-40K-21)</name>
    <dbReference type="NCBI Taxonomy" id="446470"/>
    <lineage>
        <taxon>Bacteria</taxon>
        <taxon>Bacillati</taxon>
        <taxon>Actinomycetota</taxon>
        <taxon>Actinomycetes</taxon>
        <taxon>Glycomycetales</taxon>
        <taxon>Glycomycetaceae</taxon>
        <taxon>Stackebrandtia</taxon>
    </lineage>
</organism>
<dbReference type="STRING" id="446470.Snas_2283"/>
<dbReference type="InterPro" id="IPR011991">
    <property type="entry name" value="ArsR-like_HTH"/>
</dbReference>
<keyword evidence="1" id="KW-0805">Transcription regulation</keyword>
<dbReference type="KEGG" id="sna:Snas_2283"/>
<dbReference type="PANTHER" id="PTHR33154:SF18">
    <property type="entry name" value="ARSENICAL RESISTANCE OPERON REPRESSOR"/>
    <property type="match status" value="1"/>
</dbReference>
<dbReference type="Gene3D" id="1.10.10.10">
    <property type="entry name" value="Winged helix-like DNA-binding domain superfamily/Winged helix DNA-binding domain"/>
    <property type="match status" value="1"/>
</dbReference>
<dbReference type="InterPro" id="IPR036390">
    <property type="entry name" value="WH_DNA-bd_sf"/>
</dbReference>
<keyword evidence="2" id="KW-0238">DNA-binding</keyword>
<dbReference type="SUPFAM" id="SSF46785">
    <property type="entry name" value="Winged helix' DNA-binding domain"/>
    <property type="match status" value="1"/>
</dbReference>
<dbReference type="CDD" id="cd00090">
    <property type="entry name" value="HTH_ARSR"/>
    <property type="match status" value="1"/>
</dbReference>
<dbReference type="InterPro" id="IPR051081">
    <property type="entry name" value="HTH_MetalResp_TranReg"/>
</dbReference>
<evidence type="ECO:0000259" key="4">
    <source>
        <dbReference type="PROSITE" id="PS50987"/>
    </source>
</evidence>
<dbReference type="PROSITE" id="PS50987">
    <property type="entry name" value="HTH_ARSR_2"/>
    <property type="match status" value="1"/>
</dbReference>
<evidence type="ECO:0000256" key="2">
    <source>
        <dbReference type="ARBA" id="ARBA00023125"/>
    </source>
</evidence>
<gene>
    <name evidence="5" type="ordered locus">Snas_2283</name>
</gene>
<keyword evidence="6" id="KW-1185">Reference proteome</keyword>
<dbReference type="RefSeq" id="WP_013017543.1">
    <property type="nucleotide sequence ID" value="NC_013947.1"/>
</dbReference>
<dbReference type="OrthoDB" id="3173333at2"/>
<dbReference type="InterPro" id="IPR001845">
    <property type="entry name" value="HTH_ArsR_DNA-bd_dom"/>
</dbReference>
<evidence type="ECO:0000256" key="3">
    <source>
        <dbReference type="ARBA" id="ARBA00023163"/>
    </source>
</evidence>
<dbReference type="Proteomes" id="UP000000844">
    <property type="component" value="Chromosome"/>
</dbReference>
<dbReference type="eggNOG" id="COG0640">
    <property type="taxonomic scope" value="Bacteria"/>
</dbReference>
<dbReference type="SMART" id="SM00418">
    <property type="entry name" value="HTH_ARSR"/>
    <property type="match status" value="1"/>
</dbReference>
<evidence type="ECO:0000313" key="5">
    <source>
        <dbReference type="EMBL" id="ADD41972.1"/>
    </source>
</evidence>
<dbReference type="NCBIfam" id="NF033788">
    <property type="entry name" value="HTH_metalloreg"/>
    <property type="match status" value="1"/>
</dbReference>
<sequence length="116" mass="12444">MKENQEPAIDQSLADEYAKWFKALADGTRIRIVSLLARQSAPMKVGDIVKAVDISQSTVSHHLKILAQVGFLIAEPRATAVYYRINSACVTAFPTAADVIMARPPTTPAGGTTDAC</sequence>
<dbReference type="GO" id="GO:0003677">
    <property type="term" value="F:DNA binding"/>
    <property type="evidence" value="ECO:0007669"/>
    <property type="project" value="UniProtKB-KW"/>
</dbReference>
<dbReference type="PRINTS" id="PR00778">
    <property type="entry name" value="HTHARSR"/>
</dbReference>
<dbReference type="PANTHER" id="PTHR33154">
    <property type="entry name" value="TRANSCRIPTIONAL REGULATOR, ARSR FAMILY"/>
    <property type="match status" value="1"/>
</dbReference>
<dbReference type="GO" id="GO:0003700">
    <property type="term" value="F:DNA-binding transcription factor activity"/>
    <property type="evidence" value="ECO:0007669"/>
    <property type="project" value="InterPro"/>
</dbReference>
<evidence type="ECO:0000256" key="1">
    <source>
        <dbReference type="ARBA" id="ARBA00023015"/>
    </source>
</evidence>
<dbReference type="InterPro" id="IPR036388">
    <property type="entry name" value="WH-like_DNA-bd_sf"/>
</dbReference>
<evidence type="ECO:0000313" key="6">
    <source>
        <dbReference type="Proteomes" id="UP000000844"/>
    </source>
</evidence>
<feature type="domain" description="HTH arsR-type" evidence="4">
    <location>
        <begin position="9"/>
        <end position="105"/>
    </location>
</feature>